<proteinExistence type="predicted"/>
<dbReference type="AlphaFoldDB" id="A0A1Y1XHN5"/>
<gene>
    <name evidence="3" type="ORF">BCR32DRAFT_242235</name>
</gene>
<dbReference type="OrthoDB" id="6495301at2759"/>
<dbReference type="InterPro" id="IPR050300">
    <property type="entry name" value="GDXG_lipolytic_enzyme"/>
</dbReference>
<sequence length="342" mass="38800">MKLFNLTYFILTFLFIFKVNAGFLIPNIIGYKDNLINLIYEKNVKTDIRFGGTVAGALDVYYDKNNTKNLKPVVIFVHGGAWMFGDKYEYSKIGSLLIKEKYVAVLPNYLLFPLGTIDDMVGDLHKAIKWTYDNIEKYGGNKNKIILTGHSAGAHLVALTTFKAALGIKNNGKTLAPLPKIEKLVLHSGPYDFDDYDYLTGYLLNTDVEHGVFESLISLLVRSQDIGPTDILKKYKDNSISDLGTPKIILYWADKDQLVPESSADNLIKQIRRVSPSTTINYVLNEGNGFDHFSVVLGASMDDHEMEQMFVELLRIKYFKFKYVHILNNKNNNNNNNNNNNK</sequence>
<dbReference type="InterPro" id="IPR049492">
    <property type="entry name" value="BD-FAE-like_dom"/>
</dbReference>
<dbReference type="EMBL" id="MCFG01000044">
    <property type="protein sequence ID" value="ORX84894.1"/>
    <property type="molecule type" value="Genomic_DNA"/>
</dbReference>
<feature type="domain" description="BD-FAE-like" evidence="2">
    <location>
        <begin position="58"/>
        <end position="269"/>
    </location>
</feature>
<protein>
    <submittedName>
        <fullName evidence="3">Alpha/beta-hydrolase</fullName>
    </submittedName>
</protein>
<comment type="caution">
    <text evidence="3">The sequence shown here is derived from an EMBL/GenBank/DDBJ whole genome shotgun (WGS) entry which is preliminary data.</text>
</comment>
<dbReference type="Proteomes" id="UP000193944">
    <property type="component" value="Unassembled WGS sequence"/>
</dbReference>
<dbReference type="Gene3D" id="3.40.50.1820">
    <property type="entry name" value="alpha/beta hydrolase"/>
    <property type="match status" value="1"/>
</dbReference>
<keyword evidence="4" id="KW-1185">Reference proteome</keyword>
<evidence type="ECO:0000259" key="2">
    <source>
        <dbReference type="Pfam" id="PF20434"/>
    </source>
</evidence>
<dbReference type="SUPFAM" id="SSF53474">
    <property type="entry name" value="alpha/beta-Hydrolases"/>
    <property type="match status" value="1"/>
</dbReference>
<organism evidence="3 4">
    <name type="scientific">Anaeromyces robustus</name>
    <dbReference type="NCBI Taxonomy" id="1754192"/>
    <lineage>
        <taxon>Eukaryota</taxon>
        <taxon>Fungi</taxon>
        <taxon>Fungi incertae sedis</taxon>
        <taxon>Chytridiomycota</taxon>
        <taxon>Chytridiomycota incertae sedis</taxon>
        <taxon>Neocallimastigomycetes</taxon>
        <taxon>Neocallimastigales</taxon>
        <taxon>Neocallimastigaceae</taxon>
        <taxon>Anaeromyces</taxon>
    </lineage>
</organism>
<accession>A0A1Y1XHN5</accession>
<name>A0A1Y1XHN5_9FUNG</name>
<keyword evidence="1 3" id="KW-0378">Hydrolase</keyword>
<evidence type="ECO:0000313" key="4">
    <source>
        <dbReference type="Proteomes" id="UP000193944"/>
    </source>
</evidence>
<dbReference type="Pfam" id="PF20434">
    <property type="entry name" value="BD-FAE"/>
    <property type="match status" value="1"/>
</dbReference>
<dbReference type="STRING" id="1754192.A0A1Y1XHN5"/>
<dbReference type="GO" id="GO:0004061">
    <property type="term" value="F:arylformamidase activity"/>
    <property type="evidence" value="ECO:0007669"/>
    <property type="project" value="TreeGrafter"/>
</dbReference>
<reference evidence="3 4" key="1">
    <citation type="submission" date="2016-08" db="EMBL/GenBank/DDBJ databases">
        <title>A Parts List for Fungal Cellulosomes Revealed by Comparative Genomics.</title>
        <authorList>
            <consortium name="DOE Joint Genome Institute"/>
            <person name="Haitjema C.H."/>
            <person name="Gilmore S.P."/>
            <person name="Henske J.K."/>
            <person name="Solomon K.V."/>
            <person name="De Groot R."/>
            <person name="Kuo A."/>
            <person name="Mondo S.J."/>
            <person name="Salamov A.A."/>
            <person name="Labutti K."/>
            <person name="Zhao Z."/>
            <person name="Chiniquy J."/>
            <person name="Barry K."/>
            <person name="Brewer H.M."/>
            <person name="Purvine S.O."/>
            <person name="Wright A.T."/>
            <person name="Boxma B."/>
            <person name="Van Alen T."/>
            <person name="Hackstein J.H."/>
            <person name="Baker S.E."/>
            <person name="Grigoriev I.V."/>
            <person name="O'Malley M.A."/>
        </authorList>
    </citation>
    <scope>NUCLEOTIDE SEQUENCE [LARGE SCALE GENOMIC DNA]</scope>
    <source>
        <strain evidence="3 4">S4</strain>
    </source>
</reference>
<evidence type="ECO:0000256" key="1">
    <source>
        <dbReference type="ARBA" id="ARBA00022801"/>
    </source>
</evidence>
<dbReference type="PANTHER" id="PTHR48081">
    <property type="entry name" value="AB HYDROLASE SUPERFAMILY PROTEIN C4A8.06C"/>
    <property type="match status" value="1"/>
</dbReference>
<dbReference type="PANTHER" id="PTHR48081:SF33">
    <property type="entry name" value="KYNURENINE FORMAMIDASE"/>
    <property type="match status" value="1"/>
</dbReference>
<reference evidence="3 4" key="2">
    <citation type="submission" date="2016-08" db="EMBL/GenBank/DDBJ databases">
        <title>Pervasive Adenine N6-methylation of Active Genes in Fungi.</title>
        <authorList>
            <consortium name="DOE Joint Genome Institute"/>
            <person name="Mondo S.J."/>
            <person name="Dannebaum R.O."/>
            <person name="Kuo R.C."/>
            <person name="Labutti K."/>
            <person name="Haridas S."/>
            <person name="Kuo A."/>
            <person name="Salamov A."/>
            <person name="Ahrendt S.R."/>
            <person name="Lipzen A."/>
            <person name="Sullivan W."/>
            <person name="Andreopoulos W.B."/>
            <person name="Clum A."/>
            <person name="Lindquist E."/>
            <person name="Daum C."/>
            <person name="Ramamoorthy G.K."/>
            <person name="Gryganskyi A."/>
            <person name="Culley D."/>
            <person name="Magnuson J.K."/>
            <person name="James T.Y."/>
            <person name="O'Malley M.A."/>
            <person name="Stajich J.E."/>
            <person name="Spatafora J.W."/>
            <person name="Visel A."/>
            <person name="Grigoriev I.V."/>
        </authorList>
    </citation>
    <scope>NUCLEOTIDE SEQUENCE [LARGE SCALE GENOMIC DNA]</scope>
    <source>
        <strain evidence="3 4">S4</strain>
    </source>
</reference>
<dbReference type="InterPro" id="IPR029058">
    <property type="entry name" value="AB_hydrolase_fold"/>
</dbReference>
<evidence type="ECO:0000313" key="3">
    <source>
        <dbReference type="EMBL" id="ORX84894.1"/>
    </source>
</evidence>